<evidence type="ECO:0000256" key="1">
    <source>
        <dbReference type="SAM" id="Phobius"/>
    </source>
</evidence>
<feature type="non-terminal residue" evidence="2">
    <location>
        <position position="118"/>
    </location>
</feature>
<evidence type="ECO:0000313" key="2">
    <source>
        <dbReference type="EMBL" id="HHE04513.1"/>
    </source>
</evidence>
<reference evidence="2" key="1">
    <citation type="journal article" date="2020" name="mSystems">
        <title>Genome- and Community-Level Interaction Insights into Carbon Utilization and Element Cycling Functions of Hydrothermarchaeota in Hydrothermal Sediment.</title>
        <authorList>
            <person name="Zhou Z."/>
            <person name="Liu Y."/>
            <person name="Xu W."/>
            <person name="Pan J."/>
            <person name="Luo Z.H."/>
            <person name="Li M."/>
        </authorList>
    </citation>
    <scope>NUCLEOTIDE SEQUENCE [LARGE SCALE GENOMIC DNA]</scope>
    <source>
        <strain evidence="2">HyVt-74</strain>
    </source>
</reference>
<sequence>MSKFKLTLVKEEDYREDVKRKMKQFVEERWLQGKKTTLQDIQNVFQKPPYNLSEPTVRKYLKKLVNDGKLSTYYRNGRRYYAPPKFPLSIKFGIAVAVAIIVCGVVIDIFVPSECILK</sequence>
<name>A0A7C5HFT8_UNCW3</name>
<dbReference type="EMBL" id="DRTB01000033">
    <property type="protein sequence ID" value="HHE04513.1"/>
    <property type="molecule type" value="Genomic_DNA"/>
</dbReference>
<keyword evidence="1" id="KW-0472">Membrane</keyword>
<feature type="transmembrane region" description="Helical" evidence="1">
    <location>
        <begin position="88"/>
        <end position="111"/>
    </location>
</feature>
<dbReference type="AlphaFoldDB" id="A0A7C5HFT8"/>
<keyword evidence="1" id="KW-0812">Transmembrane</keyword>
<proteinExistence type="predicted"/>
<dbReference type="SUPFAM" id="SSF46785">
    <property type="entry name" value="Winged helix' DNA-binding domain"/>
    <property type="match status" value="1"/>
</dbReference>
<dbReference type="InterPro" id="IPR036390">
    <property type="entry name" value="WH_DNA-bd_sf"/>
</dbReference>
<gene>
    <name evidence="2" type="ORF">ENL19_00460</name>
</gene>
<organism evidence="2">
    <name type="scientific">candidate division WOR-3 bacterium</name>
    <dbReference type="NCBI Taxonomy" id="2052148"/>
    <lineage>
        <taxon>Bacteria</taxon>
        <taxon>Bacteria division WOR-3</taxon>
    </lineage>
</organism>
<keyword evidence="1" id="KW-1133">Transmembrane helix</keyword>
<comment type="caution">
    <text evidence="2">The sequence shown here is derived from an EMBL/GenBank/DDBJ whole genome shotgun (WGS) entry which is preliminary data.</text>
</comment>
<dbReference type="Proteomes" id="UP000886110">
    <property type="component" value="Unassembled WGS sequence"/>
</dbReference>
<accession>A0A7C5HFT8</accession>
<protein>
    <submittedName>
        <fullName evidence="2">Uncharacterized protein</fullName>
    </submittedName>
</protein>